<dbReference type="GO" id="GO:0015087">
    <property type="term" value="F:cobalt ion transmembrane transporter activity"/>
    <property type="evidence" value="ECO:0007669"/>
    <property type="project" value="TreeGrafter"/>
</dbReference>
<comment type="subcellular location">
    <subcellularLocation>
        <location evidence="1">Cell membrane</location>
        <topology evidence="1">Multi-pass membrane protein</topology>
    </subcellularLocation>
</comment>
<keyword evidence="8" id="KW-0406">Ion transport</keyword>
<evidence type="ECO:0000256" key="3">
    <source>
        <dbReference type="ARBA" id="ARBA00022448"/>
    </source>
</evidence>
<evidence type="ECO:0000256" key="2">
    <source>
        <dbReference type="ARBA" id="ARBA00009765"/>
    </source>
</evidence>
<dbReference type="PANTHER" id="PTHR46494">
    <property type="entry name" value="CORA FAMILY METAL ION TRANSPORTER (EUROFUNG)"/>
    <property type="match status" value="1"/>
</dbReference>
<sequence>MKKDFFNSTSLIEYSKETHSCDPITSLEQIDFNSDSKKIKWLNTYGTHHKNEFKSIITQSLLDDFLLKLISEEKHPNKVLELDNVLFVTIKVLKTETINFQTEQMFFILTPHILWSIQEQKGDYFEWIRERIRENKGIVRNKKTDYLLFLILESIIDNYEEAYENISSSMETLIQGSDVKPTPDFTQNIEKEKNTIITFKKAVTSLRDIITKLEKVEQQKINKKFYSELSTQIHNILNTIDFDLQEMESKINLIFSIQGHRLNEVMKTLTIFSVIFIPLTFLAGIYGMNFEYIPELKHHNGYFILLGAMIIITLVSVYYFRKKKWF</sequence>
<dbReference type="Gene3D" id="3.30.460.20">
    <property type="entry name" value="CorA soluble domain-like"/>
    <property type="match status" value="1"/>
</dbReference>
<dbReference type="Proteomes" id="UP000092967">
    <property type="component" value="Chromosome"/>
</dbReference>
<gene>
    <name evidence="13" type="ORF">AXE80_01345</name>
</gene>
<evidence type="ECO:0000256" key="11">
    <source>
        <dbReference type="ARBA" id="ARBA00045497"/>
    </source>
</evidence>
<dbReference type="SUPFAM" id="SSF143865">
    <property type="entry name" value="CorA soluble domain-like"/>
    <property type="match status" value="1"/>
</dbReference>
<dbReference type="SUPFAM" id="SSF144083">
    <property type="entry name" value="Magnesium transport protein CorA, transmembrane region"/>
    <property type="match status" value="1"/>
</dbReference>
<feature type="transmembrane region" description="Helical" evidence="12">
    <location>
        <begin position="300"/>
        <end position="320"/>
    </location>
</feature>
<keyword evidence="9 12" id="KW-0472">Membrane</keyword>
<dbReference type="InterPro" id="IPR002523">
    <property type="entry name" value="MgTranspt_CorA/ZnTranspt_ZntB"/>
</dbReference>
<keyword evidence="6" id="KW-0460">Magnesium</keyword>
<name>A0A1B1Y2Q9_9FLAO</name>
<reference evidence="13 14" key="1">
    <citation type="submission" date="2016-02" db="EMBL/GenBank/DDBJ databases">
        <authorList>
            <person name="Wen L."/>
            <person name="He K."/>
            <person name="Yang H."/>
        </authorList>
    </citation>
    <scope>NUCLEOTIDE SEQUENCE [LARGE SCALE GENOMIC DNA]</scope>
    <source>
        <strain evidence="13 14">CZ1127</strain>
    </source>
</reference>
<dbReference type="Gene3D" id="1.20.58.340">
    <property type="entry name" value="Magnesium transport protein CorA, transmembrane region"/>
    <property type="match status" value="2"/>
</dbReference>
<evidence type="ECO:0000256" key="9">
    <source>
        <dbReference type="ARBA" id="ARBA00023136"/>
    </source>
</evidence>
<keyword evidence="3" id="KW-0813">Transport</keyword>
<evidence type="ECO:0000256" key="5">
    <source>
        <dbReference type="ARBA" id="ARBA00022692"/>
    </source>
</evidence>
<dbReference type="GO" id="GO:0005886">
    <property type="term" value="C:plasma membrane"/>
    <property type="evidence" value="ECO:0007669"/>
    <property type="project" value="UniProtKB-SubCell"/>
</dbReference>
<dbReference type="InterPro" id="IPR045863">
    <property type="entry name" value="CorA_TM1_TM2"/>
</dbReference>
<evidence type="ECO:0000313" key="13">
    <source>
        <dbReference type="EMBL" id="ANW95019.1"/>
    </source>
</evidence>
<keyword evidence="7 12" id="KW-1133">Transmembrane helix</keyword>
<dbReference type="GO" id="GO:0000287">
    <property type="term" value="F:magnesium ion binding"/>
    <property type="evidence" value="ECO:0007669"/>
    <property type="project" value="TreeGrafter"/>
</dbReference>
<evidence type="ECO:0000256" key="12">
    <source>
        <dbReference type="SAM" id="Phobius"/>
    </source>
</evidence>
<keyword evidence="4" id="KW-1003">Cell membrane</keyword>
<evidence type="ECO:0000256" key="10">
    <source>
        <dbReference type="ARBA" id="ARBA00034269"/>
    </source>
</evidence>
<dbReference type="CDD" id="cd12828">
    <property type="entry name" value="TmCorA-like_1"/>
    <property type="match status" value="1"/>
</dbReference>
<dbReference type="EMBL" id="CP014224">
    <property type="protein sequence ID" value="ANW95019.1"/>
    <property type="molecule type" value="Genomic_DNA"/>
</dbReference>
<dbReference type="GO" id="GO:0050897">
    <property type="term" value="F:cobalt ion binding"/>
    <property type="evidence" value="ECO:0007669"/>
    <property type="project" value="TreeGrafter"/>
</dbReference>
<proteinExistence type="inferred from homology"/>
<evidence type="ECO:0000256" key="8">
    <source>
        <dbReference type="ARBA" id="ARBA00023065"/>
    </source>
</evidence>
<dbReference type="GO" id="GO:0015095">
    <property type="term" value="F:magnesium ion transmembrane transporter activity"/>
    <property type="evidence" value="ECO:0007669"/>
    <property type="project" value="TreeGrafter"/>
</dbReference>
<evidence type="ECO:0000256" key="7">
    <source>
        <dbReference type="ARBA" id="ARBA00022989"/>
    </source>
</evidence>
<organism evidence="13 14">
    <name type="scientific">Wenyingzhuangia fucanilytica</name>
    <dbReference type="NCBI Taxonomy" id="1790137"/>
    <lineage>
        <taxon>Bacteria</taxon>
        <taxon>Pseudomonadati</taxon>
        <taxon>Bacteroidota</taxon>
        <taxon>Flavobacteriia</taxon>
        <taxon>Flavobacteriales</taxon>
        <taxon>Flavobacteriaceae</taxon>
        <taxon>Wenyingzhuangia</taxon>
    </lineage>
</organism>
<comment type="similarity">
    <text evidence="2">Belongs to the CorA metal ion transporter (MIT) (TC 1.A.35) family.</text>
</comment>
<dbReference type="OrthoDB" id="9803416at2"/>
<accession>A0A1B1Y2Q9</accession>
<feature type="transmembrane region" description="Helical" evidence="12">
    <location>
        <begin position="269"/>
        <end position="288"/>
    </location>
</feature>
<protein>
    <submittedName>
        <fullName evidence="13">Divalent cation transporter</fullName>
    </submittedName>
</protein>
<dbReference type="AlphaFoldDB" id="A0A1B1Y2Q9"/>
<keyword evidence="5 12" id="KW-0812">Transmembrane</keyword>
<dbReference type="InterPro" id="IPR045861">
    <property type="entry name" value="CorA_cytoplasmic_dom"/>
</dbReference>
<keyword evidence="14" id="KW-1185">Reference proteome</keyword>
<evidence type="ECO:0000313" key="14">
    <source>
        <dbReference type="Proteomes" id="UP000092967"/>
    </source>
</evidence>
<dbReference type="Pfam" id="PF01544">
    <property type="entry name" value="CorA"/>
    <property type="match status" value="1"/>
</dbReference>
<dbReference type="PANTHER" id="PTHR46494:SF1">
    <property type="entry name" value="CORA FAMILY METAL ION TRANSPORTER (EUROFUNG)"/>
    <property type="match status" value="1"/>
</dbReference>
<evidence type="ECO:0000256" key="1">
    <source>
        <dbReference type="ARBA" id="ARBA00004651"/>
    </source>
</evidence>
<comment type="function">
    <text evidence="11">Mediates influx of magnesium ions. Alternates between open and closed states. Activated by low cytoplasmic Mg(2+) levels. Inactive when cytoplasmic Mg(2+) levels are high.</text>
</comment>
<comment type="catalytic activity">
    <reaction evidence="10">
        <text>Mg(2+)(in) = Mg(2+)(out)</text>
        <dbReference type="Rhea" id="RHEA:29827"/>
        <dbReference type="ChEBI" id="CHEBI:18420"/>
    </reaction>
</comment>
<evidence type="ECO:0000256" key="6">
    <source>
        <dbReference type="ARBA" id="ARBA00022842"/>
    </source>
</evidence>
<dbReference type="STRING" id="1790137.AXE80_01345"/>
<evidence type="ECO:0000256" key="4">
    <source>
        <dbReference type="ARBA" id="ARBA00022475"/>
    </source>
</evidence>
<dbReference type="KEGG" id="wfu:AXE80_01345"/>
<dbReference type="RefSeq" id="WP_068824123.1">
    <property type="nucleotide sequence ID" value="NZ_CP014224.1"/>
</dbReference>
<dbReference type="FunFam" id="1.20.58.340:FF:000004">
    <property type="entry name" value="Magnesium transport protein CorA"/>
    <property type="match status" value="1"/>
</dbReference>